<protein>
    <submittedName>
        <fullName evidence="1">5653_t:CDS:1</fullName>
    </submittedName>
</protein>
<gene>
    <name evidence="1" type="ORF">ACOLOM_LOCUS9329</name>
</gene>
<accession>A0ACA9P2B5</accession>
<dbReference type="EMBL" id="CAJVPT010026774">
    <property type="protein sequence ID" value="CAG8680809.1"/>
    <property type="molecule type" value="Genomic_DNA"/>
</dbReference>
<organism evidence="1 2">
    <name type="scientific">Acaulospora colombiana</name>
    <dbReference type="NCBI Taxonomy" id="27376"/>
    <lineage>
        <taxon>Eukaryota</taxon>
        <taxon>Fungi</taxon>
        <taxon>Fungi incertae sedis</taxon>
        <taxon>Mucoromycota</taxon>
        <taxon>Glomeromycotina</taxon>
        <taxon>Glomeromycetes</taxon>
        <taxon>Diversisporales</taxon>
        <taxon>Acaulosporaceae</taxon>
        <taxon>Acaulospora</taxon>
    </lineage>
</organism>
<dbReference type="Proteomes" id="UP000789525">
    <property type="component" value="Unassembled WGS sequence"/>
</dbReference>
<comment type="caution">
    <text evidence="1">The sequence shown here is derived from an EMBL/GenBank/DDBJ whole genome shotgun (WGS) entry which is preliminary data.</text>
</comment>
<name>A0ACA9P2B5_9GLOM</name>
<sequence>MDATQQQIKRAYHLALLRYHPDKNIPASTDQKLVNSSTSPPLEVHTLRQAFEILSNPDSRQVYDEQLRYSTLSSNTGSKEGPRPAHIVSLDDFEQRDGPEGSSEPTQWAYPCRCGGSFIITENLLESDVHLISCDACSEALWVGYEVQDEP</sequence>
<keyword evidence="2" id="KW-1185">Reference proteome</keyword>
<reference evidence="1" key="1">
    <citation type="submission" date="2021-06" db="EMBL/GenBank/DDBJ databases">
        <authorList>
            <person name="Kallberg Y."/>
            <person name="Tangrot J."/>
            <person name="Rosling A."/>
        </authorList>
    </citation>
    <scope>NUCLEOTIDE SEQUENCE</scope>
    <source>
        <strain evidence="1">CL356</strain>
    </source>
</reference>
<proteinExistence type="predicted"/>
<evidence type="ECO:0000313" key="2">
    <source>
        <dbReference type="Proteomes" id="UP000789525"/>
    </source>
</evidence>
<evidence type="ECO:0000313" key="1">
    <source>
        <dbReference type="EMBL" id="CAG8680809.1"/>
    </source>
</evidence>